<gene>
    <name evidence="6" type="ORF">GCM10010909_07630</name>
</gene>
<evidence type="ECO:0000313" key="6">
    <source>
        <dbReference type="EMBL" id="GLR66085.1"/>
    </source>
</evidence>
<dbReference type="InterPro" id="IPR011010">
    <property type="entry name" value="DNA_brk_join_enz"/>
</dbReference>
<evidence type="ECO:0000256" key="1">
    <source>
        <dbReference type="ARBA" id="ARBA00008857"/>
    </source>
</evidence>
<dbReference type="EMBL" id="BSOS01000009">
    <property type="protein sequence ID" value="GLR66085.1"/>
    <property type="molecule type" value="Genomic_DNA"/>
</dbReference>
<keyword evidence="3" id="KW-0238">DNA-binding</keyword>
<dbReference type="PROSITE" id="PS51898">
    <property type="entry name" value="TYR_RECOMBINASE"/>
    <property type="match status" value="1"/>
</dbReference>
<evidence type="ECO:0000256" key="2">
    <source>
        <dbReference type="ARBA" id="ARBA00022908"/>
    </source>
</evidence>
<dbReference type="PANTHER" id="PTHR30349:SF64">
    <property type="entry name" value="PROPHAGE INTEGRASE INTD-RELATED"/>
    <property type="match status" value="1"/>
</dbReference>
<keyword evidence="4" id="KW-0233">DNA recombination</keyword>
<dbReference type="CDD" id="cd00796">
    <property type="entry name" value="INT_Rci_Hp1_C"/>
    <property type="match status" value="1"/>
</dbReference>
<evidence type="ECO:0000256" key="4">
    <source>
        <dbReference type="ARBA" id="ARBA00023172"/>
    </source>
</evidence>
<evidence type="ECO:0000313" key="7">
    <source>
        <dbReference type="Proteomes" id="UP001156641"/>
    </source>
</evidence>
<evidence type="ECO:0000256" key="3">
    <source>
        <dbReference type="ARBA" id="ARBA00023125"/>
    </source>
</evidence>
<protein>
    <recommendedName>
        <fullName evidence="5">Tyr recombinase domain-containing protein</fullName>
    </recommendedName>
</protein>
<dbReference type="InterPro" id="IPR010998">
    <property type="entry name" value="Integrase_recombinase_N"/>
</dbReference>
<dbReference type="Gene3D" id="1.10.443.10">
    <property type="entry name" value="Intergrase catalytic core"/>
    <property type="match status" value="1"/>
</dbReference>
<dbReference type="Proteomes" id="UP001156641">
    <property type="component" value="Unassembled WGS sequence"/>
</dbReference>
<name>A0ABQ6A0X2_9PROT</name>
<reference evidence="7" key="1">
    <citation type="journal article" date="2019" name="Int. J. Syst. Evol. Microbiol.">
        <title>The Global Catalogue of Microorganisms (GCM) 10K type strain sequencing project: providing services to taxonomists for standard genome sequencing and annotation.</title>
        <authorList>
            <consortium name="The Broad Institute Genomics Platform"/>
            <consortium name="The Broad Institute Genome Sequencing Center for Infectious Disease"/>
            <person name="Wu L."/>
            <person name="Ma J."/>
        </authorList>
    </citation>
    <scope>NUCLEOTIDE SEQUENCE [LARGE SCALE GENOMIC DNA]</scope>
    <source>
        <strain evidence="7">NBRC 112502</strain>
    </source>
</reference>
<dbReference type="Pfam" id="PF00589">
    <property type="entry name" value="Phage_integrase"/>
    <property type="match status" value="1"/>
</dbReference>
<dbReference type="InterPro" id="IPR013762">
    <property type="entry name" value="Integrase-like_cat_sf"/>
</dbReference>
<evidence type="ECO:0000259" key="5">
    <source>
        <dbReference type="PROSITE" id="PS51898"/>
    </source>
</evidence>
<comment type="caution">
    <text evidence="6">The sequence shown here is derived from an EMBL/GenBank/DDBJ whole genome shotgun (WGS) entry which is preliminary data.</text>
</comment>
<dbReference type="RefSeq" id="WP_284256679.1">
    <property type="nucleotide sequence ID" value="NZ_BSOS01000009.1"/>
</dbReference>
<dbReference type="InterPro" id="IPR050090">
    <property type="entry name" value="Tyrosine_recombinase_XerCD"/>
</dbReference>
<dbReference type="InterPro" id="IPR002104">
    <property type="entry name" value="Integrase_catalytic"/>
</dbReference>
<dbReference type="PANTHER" id="PTHR30349">
    <property type="entry name" value="PHAGE INTEGRASE-RELATED"/>
    <property type="match status" value="1"/>
</dbReference>
<dbReference type="SUPFAM" id="SSF56349">
    <property type="entry name" value="DNA breaking-rejoining enzymes"/>
    <property type="match status" value="1"/>
</dbReference>
<proteinExistence type="inferred from homology"/>
<dbReference type="Gene3D" id="1.10.150.130">
    <property type="match status" value="1"/>
</dbReference>
<accession>A0ABQ6A0X2</accession>
<sequence>MARKSRDEVLDNRSARLRLPVRKEPFWRNIQEGRALGYRRIAGGKSGTWIARHYVKGRTPRNLFQALGSADDYLDADGDGTLSYQQAYDAAGAWFATLSKKEPVRQITVAEAMTHYMTHYRAKGGKAERETQFTVDAHILPSLGKRLVDDLTAGIIKAWRDKLATAPARLRASADGTPKSRATLDAAGKRARRSTANRIMTTLKAALNLAYRDGLAQSDDAWRRVQPFHGVDAAKVRWLTDDEAARLVNATQGAFRNLVVAALLTGCRYGELCNLRVADLDLVGGRATVREAKAGKPRVVTLTAEAVQLFTTASAGKPRNALVLPRDDGEQWLKSHQSRRLSDACKLAGIAPAIGFHILRHTHASRLAQAGVSMSVIAAQLGNSEAICSKHYAHLAPSYLAEAMRAGFADTGLVPQSNVTPLAKSTMKGK</sequence>
<keyword evidence="7" id="KW-1185">Reference proteome</keyword>
<keyword evidence="2" id="KW-0229">DNA integration</keyword>
<organism evidence="6 7">
    <name type="scientific">Acidocella aquatica</name>
    <dbReference type="NCBI Taxonomy" id="1922313"/>
    <lineage>
        <taxon>Bacteria</taxon>
        <taxon>Pseudomonadati</taxon>
        <taxon>Pseudomonadota</taxon>
        <taxon>Alphaproteobacteria</taxon>
        <taxon>Acetobacterales</taxon>
        <taxon>Acidocellaceae</taxon>
        <taxon>Acidocella</taxon>
    </lineage>
</organism>
<feature type="domain" description="Tyr recombinase" evidence="5">
    <location>
        <begin position="234"/>
        <end position="405"/>
    </location>
</feature>
<comment type="similarity">
    <text evidence="1">Belongs to the 'phage' integrase family.</text>
</comment>